<organism evidence="2 3">
    <name type="scientific">Meganyctiphanes norvegica</name>
    <name type="common">Northern krill</name>
    <name type="synonym">Thysanopoda norvegica</name>
    <dbReference type="NCBI Taxonomy" id="48144"/>
    <lineage>
        <taxon>Eukaryota</taxon>
        <taxon>Metazoa</taxon>
        <taxon>Ecdysozoa</taxon>
        <taxon>Arthropoda</taxon>
        <taxon>Crustacea</taxon>
        <taxon>Multicrustacea</taxon>
        <taxon>Malacostraca</taxon>
        <taxon>Eumalacostraca</taxon>
        <taxon>Eucarida</taxon>
        <taxon>Euphausiacea</taxon>
        <taxon>Euphausiidae</taxon>
        <taxon>Meganyctiphanes</taxon>
    </lineage>
</organism>
<dbReference type="EMBL" id="CAXKWB010009778">
    <property type="protein sequence ID" value="CAL4096051.1"/>
    <property type="molecule type" value="Genomic_DNA"/>
</dbReference>
<dbReference type="Proteomes" id="UP001497623">
    <property type="component" value="Unassembled WGS sequence"/>
</dbReference>
<feature type="transmembrane region" description="Helical" evidence="1">
    <location>
        <begin position="55"/>
        <end position="75"/>
    </location>
</feature>
<keyword evidence="1" id="KW-1133">Transmembrane helix</keyword>
<proteinExistence type="predicted"/>
<keyword evidence="1" id="KW-0812">Transmembrane</keyword>
<reference evidence="2 3" key="1">
    <citation type="submission" date="2024-05" db="EMBL/GenBank/DDBJ databases">
        <authorList>
            <person name="Wallberg A."/>
        </authorList>
    </citation>
    <scope>NUCLEOTIDE SEQUENCE [LARGE SCALE GENOMIC DNA]</scope>
</reference>
<keyword evidence="3" id="KW-1185">Reference proteome</keyword>
<protein>
    <submittedName>
        <fullName evidence="2">Uncharacterized protein</fullName>
    </submittedName>
</protein>
<gene>
    <name evidence="2" type="ORF">MNOR_LOCUS15557</name>
</gene>
<comment type="caution">
    <text evidence="2">The sequence shown here is derived from an EMBL/GenBank/DDBJ whole genome shotgun (WGS) entry which is preliminary data.</text>
</comment>
<keyword evidence="1" id="KW-0472">Membrane</keyword>
<name>A0AAV2QQ78_MEGNR</name>
<dbReference type="AlphaFoldDB" id="A0AAV2QQ78"/>
<accession>A0AAV2QQ78</accession>
<evidence type="ECO:0000256" key="1">
    <source>
        <dbReference type="SAM" id="Phobius"/>
    </source>
</evidence>
<evidence type="ECO:0000313" key="2">
    <source>
        <dbReference type="EMBL" id="CAL4096051.1"/>
    </source>
</evidence>
<evidence type="ECO:0000313" key="3">
    <source>
        <dbReference type="Proteomes" id="UP001497623"/>
    </source>
</evidence>
<sequence length="125" mass="13768">MKLDSAPPPDAEVLAEPLYIPYRRSHYYGSSDRLNEPHDALDHQPTLPPEIATDAVIYVVAVFIFYAAIIVIILGSNLHRFQRNRTTGDYVQLTAITAVQGPQGAATLPAEDTTSWMDSVVQTTV</sequence>